<reference evidence="1 2" key="1">
    <citation type="journal article" date="2018" name="BMC Genomics">
        <title>Comparative genome analysis of jujube witches'-broom Phytoplasma, an obligate pathogen that causes jujube witches'-broom disease.</title>
        <authorList>
            <person name="Wang J."/>
            <person name="Song L."/>
            <person name="Jiao Q."/>
            <person name="Yang S."/>
            <person name="Gao R."/>
            <person name="Lu X."/>
            <person name="Zhou G."/>
        </authorList>
    </citation>
    <scope>NUCLEOTIDE SEQUENCE [LARGE SCALE GENOMIC DNA]</scope>
    <source>
        <strain evidence="1">Jwb-nky</strain>
    </source>
</reference>
<dbReference type="KEGG" id="pzi:CWO85_00540"/>
<accession>A0A660HLW5</accession>
<dbReference type="Proteomes" id="UP000272462">
    <property type="component" value="Chromosome"/>
</dbReference>
<proteinExistence type="predicted"/>
<dbReference type="Gene3D" id="3.30.1310.10">
    <property type="entry name" value="Nucleoid-associated protein YbaB-like domain"/>
    <property type="match status" value="1"/>
</dbReference>
<name>A0A660HLW5_ZIZJU</name>
<protein>
    <recommendedName>
        <fullName evidence="3">Nucleoid-associated protein</fullName>
    </recommendedName>
</protein>
<dbReference type="InterPro" id="IPR036894">
    <property type="entry name" value="YbaB-like_sf"/>
</dbReference>
<dbReference type="OrthoDB" id="384808at2"/>
<keyword evidence="2" id="KW-1185">Reference proteome</keyword>
<dbReference type="EMBL" id="CP025121">
    <property type="protein sequence ID" value="AYJ01028.1"/>
    <property type="molecule type" value="Genomic_DNA"/>
</dbReference>
<dbReference type="PIRSF" id="PIRSF004555">
    <property type="entry name" value="UCP004555"/>
    <property type="match status" value="1"/>
</dbReference>
<dbReference type="SUPFAM" id="SSF82607">
    <property type="entry name" value="YbaB-like"/>
    <property type="match status" value="1"/>
</dbReference>
<evidence type="ECO:0000313" key="1">
    <source>
        <dbReference type="EMBL" id="AYJ01028.1"/>
    </source>
</evidence>
<dbReference type="Pfam" id="PF02575">
    <property type="entry name" value="YbaB_DNA_bd"/>
    <property type="match status" value="1"/>
</dbReference>
<organism evidence="1 2">
    <name type="scientific">Ziziphus jujuba witches'-broom phytoplasma</name>
    <dbReference type="NCBI Taxonomy" id="135727"/>
    <lineage>
        <taxon>Bacteria</taxon>
        <taxon>Bacillati</taxon>
        <taxon>Mycoplasmatota</taxon>
        <taxon>Mollicutes</taxon>
        <taxon>Acholeplasmatales</taxon>
        <taxon>Acholeplasmataceae</taxon>
        <taxon>Candidatus Phytoplasma</taxon>
        <taxon>16SrV (Elm yellows group)</taxon>
    </lineage>
</organism>
<dbReference type="GO" id="GO:0003677">
    <property type="term" value="F:DNA binding"/>
    <property type="evidence" value="ECO:0007669"/>
    <property type="project" value="InterPro"/>
</dbReference>
<gene>
    <name evidence="1" type="ORF">CWO85_00540</name>
</gene>
<sequence>MNRILYMKMFDKLKKIQENIDKEQKKLELREFTSKVGDIVIIMQGTKQVIDVSINNSDLINNLDLIQESILLSFNDVLKQVEKASQDLLIKAAKDYDF</sequence>
<dbReference type="InterPro" id="IPR004401">
    <property type="entry name" value="YbaB/EbfC"/>
</dbReference>
<dbReference type="AlphaFoldDB" id="A0A660HLW5"/>
<evidence type="ECO:0008006" key="3">
    <source>
        <dbReference type="Google" id="ProtNLM"/>
    </source>
</evidence>
<evidence type="ECO:0000313" key="2">
    <source>
        <dbReference type="Proteomes" id="UP000272462"/>
    </source>
</evidence>